<accession>A0A371CXK0</accession>
<keyword evidence="4" id="KW-1185">Reference proteome</keyword>
<gene>
    <name evidence="3" type="ORF">OH76DRAFT_1024136</name>
</gene>
<reference evidence="3 4" key="1">
    <citation type="journal article" date="2018" name="Biotechnol. Biofuels">
        <title>Integrative visual omics of the white-rot fungus Polyporus brumalis exposes the biotechnological potential of its oxidative enzymes for delignifying raw plant biomass.</title>
        <authorList>
            <person name="Miyauchi S."/>
            <person name="Rancon A."/>
            <person name="Drula E."/>
            <person name="Hage H."/>
            <person name="Chaduli D."/>
            <person name="Favel A."/>
            <person name="Grisel S."/>
            <person name="Henrissat B."/>
            <person name="Herpoel-Gimbert I."/>
            <person name="Ruiz-Duenas F.J."/>
            <person name="Chevret D."/>
            <person name="Hainaut M."/>
            <person name="Lin J."/>
            <person name="Wang M."/>
            <person name="Pangilinan J."/>
            <person name="Lipzen A."/>
            <person name="Lesage-Meessen L."/>
            <person name="Navarro D."/>
            <person name="Riley R."/>
            <person name="Grigoriev I.V."/>
            <person name="Zhou S."/>
            <person name="Raouche S."/>
            <person name="Rosso M.N."/>
        </authorList>
    </citation>
    <scope>NUCLEOTIDE SEQUENCE [LARGE SCALE GENOMIC DNA]</scope>
    <source>
        <strain evidence="3 4">BRFM 1820</strain>
    </source>
</reference>
<evidence type="ECO:0000256" key="2">
    <source>
        <dbReference type="SAM" id="Phobius"/>
    </source>
</evidence>
<keyword evidence="2" id="KW-0472">Membrane</keyword>
<feature type="transmembrane region" description="Helical" evidence="2">
    <location>
        <begin position="45"/>
        <end position="63"/>
    </location>
</feature>
<protein>
    <submittedName>
        <fullName evidence="3">Uncharacterized protein</fullName>
    </submittedName>
</protein>
<name>A0A371CXK0_9APHY</name>
<feature type="compositionally biased region" description="Low complexity" evidence="1">
    <location>
        <begin position="1"/>
        <end position="21"/>
    </location>
</feature>
<evidence type="ECO:0000313" key="4">
    <source>
        <dbReference type="Proteomes" id="UP000256964"/>
    </source>
</evidence>
<dbReference type="EMBL" id="KZ857442">
    <property type="protein sequence ID" value="RDX45014.1"/>
    <property type="molecule type" value="Genomic_DNA"/>
</dbReference>
<feature type="region of interest" description="Disordered" evidence="1">
    <location>
        <begin position="1"/>
        <end position="24"/>
    </location>
</feature>
<keyword evidence="2" id="KW-1133">Transmembrane helix</keyword>
<proteinExistence type="predicted"/>
<sequence length="311" mass="35009">MADAASIAPDSSSTPPTSSSTGYGPVSVDLNEIDLGVRKVPAPTGWTDILAVPVLGAAYFIHWRYRRYAPRRIPTLTSLRLAELYASAGAACLVFREEDRLERKMRQDRDLMTIEAYALAWRIAYNRTLKSQLQPIPDHLKANEARFLGYPSDGDLAARLRWWYNHIWSGPVEWNLAFASISPDTPVSRMLSWDDLDVCFTHIANTMREPGNDDTYVCGAAVPAFKALCEVTPFAMLARWAGRRMFWLPLNVVQRALFYATVGGVLAQDYQHASYLWTIRDKSAIADLLRANYGPEVERNIDSVCAKWSDQ</sequence>
<evidence type="ECO:0000313" key="3">
    <source>
        <dbReference type="EMBL" id="RDX45014.1"/>
    </source>
</evidence>
<dbReference type="OrthoDB" id="2745913at2759"/>
<keyword evidence="2" id="KW-0812">Transmembrane</keyword>
<dbReference type="Proteomes" id="UP000256964">
    <property type="component" value="Unassembled WGS sequence"/>
</dbReference>
<dbReference type="AlphaFoldDB" id="A0A371CXK0"/>
<organism evidence="3 4">
    <name type="scientific">Lentinus brumalis</name>
    <dbReference type="NCBI Taxonomy" id="2498619"/>
    <lineage>
        <taxon>Eukaryota</taxon>
        <taxon>Fungi</taxon>
        <taxon>Dikarya</taxon>
        <taxon>Basidiomycota</taxon>
        <taxon>Agaricomycotina</taxon>
        <taxon>Agaricomycetes</taxon>
        <taxon>Polyporales</taxon>
        <taxon>Polyporaceae</taxon>
        <taxon>Lentinus</taxon>
    </lineage>
</organism>
<evidence type="ECO:0000256" key="1">
    <source>
        <dbReference type="SAM" id="MobiDB-lite"/>
    </source>
</evidence>